<protein>
    <recommendedName>
        <fullName evidence="6">FecR protein domain-containing protein</fullName>
    </recommendedName>
</protein>
<evidence type="ECO:0000259" key="2">
    <source>
        <dbReference type="Pfam" id="PF04773"/>
    </source>
</evidence>
<dbReference type="PANTHER" id="PTHR30273">
    <property type="entry name" value="PERIPLASMIC SIGNAL SENSOR AND SIGMA FACTOR ACTIVATOR FECR-RELATED"/>
    <property type="match status" value="1"/>
</dbReference>
<dbReference type="InterPro" id="IPR012373">
    <property type="entry name" value="Ferrdict_sens_TM"/>
</dbReference>
<dbReference type="Gene3D" id="2.60.120.1440">
    <property type="match status" value="1"/>
</dbReference>
<dbReference type="InterPro" id="IPR032508">
    <property type="entry name" value="FecR_C"/>
</dbReference>
<dbReference type="GO" id="GO:0016989">
    <property type="term" value="F:sigma factor antagonist activity"/>
    <property type="evidence" value="ECO:0007669"/>
    <property type="project" value="TreeGrafter"/>
</dbReference>
<feature type="domain" description="Protein FecR C-terminal" evidence="3">
    <location>
        <begin position="265"/>
        <end position="332"/>
    </location>
</feature>
<dbReference type="HOGENOM" id="CLU_050192_2_3_10"/>
<sequence length="335" mass="38663">MDQKIPHTLLAKHFVNQTSVEESEEVRRWRAQSPENEKLYQEYLHEWEIAHADFSRFVLPDSDKMWGNILSRINEPVKTILYTKKKLYKAIAVAASIALLVGLSFSVWLSAYYRSDGNYLAAEAVFIVPSGQKSQLILPDGTKVWMNSDSKLTYPVDFSKKRRLVKLEGEAYFDVVHDENNKFIVNTGTVNVLVHGTSFSVTDYPTDSFISVALEKGSVSVETSREHDLLTRLVPGQKLLIAKSDISWNVSAFDAEAYNIWMLNKLQFKGESLYDVFRKIERWYGVKIRLENENPSYSYWFTLKTESLTEMLNLINQITPIDYKINGEEVTIRYK</sequence>
<dbReference type="PATRIC" id="fig|927665.4.peg.2682"/>
<name>A0A0F5JAQ2_9BACT</name>
<keyword evidence="1" id="KW-0812">Transmembrane</keyword>
<dbReference type="PIRSF" id="PIRSF018266">
    <property type="entry name" value="FecR"/>
    <property type="match status" value="1"/>
</dbReference>
<evidence type="ECO:0000313" key="4">
    <source>
        <dbReference type="EMBL" id="KKB54854.1"/>
    </source>
</evidence>
<dbReference type="RefSeq" id="WP_009859566.1">
    <property type="nucleotide sequence ID" value="NZ_KQ033912.1"/>
</dbReference>
<accession>A0A0F5JAQ2</accession>
<feature type="domain" description="FecR protein" evidence="2">
    <location>
        <begin position="129"/>
        <end position="219"/>
    </location>
</feature>
<dbReference type="GeneID" id="69984005"/>
<organism evidence="4 5">
    <name type="scientific">Parabacteroides goldsteinii DSM 19448 = WAL 12034</name>
    <dbReference type="NCBI Taxonomy" id="927665"/>
    <lineage>
        <taxon>Bacteria</taxon>
        <taxon>Pseudomonadati</taxon>
        <taxon>Bacteroidota</taxon>
        <taxon>Bacteroidia</taxon>
        <taxon>Bacteroidales</taxon>
        <taxon>Tannerellaceae</taxon>
        <taxon>Parabacteroides</taxon>
    </lineage>
</organism>
<keyword evidence="1" id="KW-0472">Membrane</keyword>
<dbReference type="STRING" id="927665.HMPREF1535_02607"/>
<evidence type="ECO:0008006" key="6">
    <source>
        <dbReference type="Google" id="ProtNLM"/>
    </source>
</evidence>
<proteinExistence type="predicted"/>
<dbReference type="AlphaFoldDB" id="A0A0F5JAQ2"/>
<keyword evidence="1" id="KW-1133">Transmembrane helix</keyword>
<dbReference type="Proteomes" id="UP000033047">
    <property type="component" value="Unassembled WGS sequence"/>
</dbReference>
<dbReference type="InterPro" id="IPR006860">
    <property type="entry name" value="FecR"/>
</dbReference>
<dbReference type="EMBL" id="AQHV01000012">
    <property type="protein sequence ID" value="KKB54854.1"/>
    <property type="molecule type" value="Genomic_DNA"/>
</dbReference>
<gene>
    <name evidence="4" type="ORF">HMPREF1535_02607</name>
</gene>
<evidence type="ECO:0000259" key="3">
    <source>
        <dbReference type="Pfam" id="PF16344"/>
    </source>
</evidence>
<feature type="transmembrane region" description="Helical" evidence="1">
    <location>
        <begin position="87"/>
        <end position="109"/>
    </location>
</feature>
<dbReference type="PANTHER" id="PTHR30273:SF2">
    <property type="entry name" value="PROTEIN FECR"/>
    <property type="match status" value="1"/>
</dbReference>
<dbReference type="Pfam" id="PF16344">
    <property type="entry name" value="FecR_C"/>
    <property type="match status" value="1"/>
</dbReference>
<comment type="caution">
    <text evidence="4">The sequence shown here is derived from an EMBL/GenBank/DDBJ whole genome shotgun (WGS) entry which is preliminary data.</text>
</comment>
<evidence type="ECO:0000256" key="1">
    <source>
        <dbReference type="SAM" id="Phobius"/>
    </source>
</evidence>
<dbReference type="Pfam" id="PF04773">
    <property type="entry name" value="FecR"/>
    <property type="match status" value="1"/>
</dbReference>
<reference evidence="4 5" key="1">
    <citation type="submission" date="2013-04" db="EMBL/GenBank/DDBJ databases">
        <title>The Genome Sequence of Parabacteroides goldsteinii DSM 19448.</title>
        <authorList>
            <consortium name="The Broad Institute Genomics Platform"/>
            <person name="Earl A."/>
            <person name="Ward D."/>
            <person name="Feldgarden M."/>
            <person name="Gevers D."/>
            <person name="Martens E."/>
            <person name="Sakamoto M."/>
            <person name="Benno Y."/>
            <person name="Song Y."/>
            <person name="Liu C."/>
            <person name="Lee J."/>
            <person name="Bolanos M."/>
            <person name="Vaisanen M.L."/>
            <person name="Finegold S.M."/>
            <person name="Walker B."/>
            <person name="Young S."/>
            <person name="Zeng Q."/>
            <person name="Gargeya S."/>
            <person name="Fitzgerald M."/>
            <person name="Haas B."/>
            <person name="Abouelleil A."/>
            <person name="Allen A.W."/>
            <person name="Alvarado L."/>
            <person name="Arachchi H.M."/>
            <person name="Berlin A.M."/>
            <person name="Chapman S.B."/>
            <person name="Gainer-Dewar J."/>
            <person name="Goldberg J."/>
            <person name="Griggs A."/>
            <person name="Gujja S."/>
            <person name="Hansen M."/>
            <person name="Howarth C."/>
            <person name="Imamovic A."/>
            <person name="Ireland A."/>
            <person name="Larimer J."/>
            <person name="McCowan C."/>
            <person name="Murphy C."/>
            <person name="Pearson M."/>
            <person name="Poon T.W."/>
            <person name="Priest M."/>
            <person name="Roberts A."/>
            <person name="Saif S."/>
            <person name="Shea T."/>
            <person name="Sisk P."/>
            <person name="Sykes S."/>
            <person name="Wortman J."/>
            <person name="Nusbaum C."/>
            <person name="Birren B."/>
        </authorList>
    </citation>
    <scope>NUCLEOTIDE SEQUENCE [LARGE SCALE GENOMIC DNA]</scope>
    <source>
        <strain evidence="4 5">DSM 19448</strain>
    </source>
</reference>
<evidence type="ECO:0000313" key="5">
    <source>
        <dbReference type="Proteomes" id="UP000033047"/>
    </source>
</evidence>
<dbReference type="Gene3D" id="3.55.50.30">
    <property type="match status" value="1"/>
</dbReference>